<dbReference type="Pfam" id="PF20469">
    <property type="entry name" value="OLD-like_TOPRIM"/>
    <property type="match status" value="1"/>
</dbReference>
<dbReference type="InterPro" id="IPR027417">
    <property type="entry name" value="P-loop_NTPase"/>
</dbReference>
<dbReference type="Proteomes" id="UP000598350">
    <property type="component" value="Unassembled WGS sequence"/>
</dbReference>
<dbReference type="PANTHER" id="PTHR43581:SF4">
    <property type="entry name" value="ATP_GTP PHOSPHATASE"/>
    <property type="match status" value="1"/>
</dbReference>
<reference evidence="4 5" key="1">
    <citation type="submission" date="2020-05" db="EMBL/GenBank/DDBJ databases">
        <title>The draft genome sequence of Maribacter arenosus CAU 1321.</title>
        <authorList>
            <person name="Mu L."/>
        </authorList>
    </citation>
    <scope>NUCLEOTIDE SEQUENCE [LARGE SCALE GENOMIC DNA]</scope>
    <source>
        <strain evidence="4 5">CAU 1321</strain>
    </source>
</reference>
<evidence type="ECO:0000313" key="4">
    <source>
        <dbReference type="EMBL" id="MBD0851927.1"/>
    </source>
</evidence>
<dbReference type="Pfam" id="PF13175">
    <property type="entry name" value="AAA_15"/>
    <property type="match status" value="1"/>
</dbReference>
<dbReference type="CDD" id="cd01026">
    <property type="entry name" value="TOPRIM_OLD"/>
    <property type="match status" value="1"/>
</dbReference>
<protein>
    <submittedName>
        <fullName evidence="4">AAA family ATPase</fullName>
    </submittedName>
</protein>
<dbReference type="RefSeq" id="WP_188315042.1">
    <property type="nucleotide sequence ID" value="NZ_JABTCG010000005.1"/>
</dbReference>
<gene>
    <name evidence="4" type="ORF">HPE63_14695</name>
</gene>
<comment type="caution">
    <text evidence="4">The sequence shown here is derived from an EMBL/GenBank/DDBJ whole genome shotgun (WGS) entry which is preliminary data.</text>
</comment>
<proteinExistence type="predicted"/>
<dbReference type="Gene3D" id="3.40.50.300">
    <property type="entry name" value="P-loop containing nucleotide triphosphate hydrolases"/>
    <property type="match status" value="1"/>
</dbReference>
<evidence type="ECO:0000313" key="5">
    <source>
        <dbReference type="Proteomes" id="UP000598350"/>
    </source>
</evidence>
<accession>A0ABR7VIF4</accession>
<dbReference type="InterPro" id="IPR038729">
    <property type="entry name" value="Rad50/SbcC_AAA"/>
</dbReference>
<evidence type="ECO:0000259" key="1">
    <source>
        <dbReference type="Pfam" id="PF13175"/>
    </source>
</evidence>
<dbReference type="InterPro" id="IPR041685">
    <property type="entry name" value="AAA_GajA/Old/RecF-like"/>
</dbReference>
<sequence>MYISNIKAWNFRKISTSDSSGEIRTDNPGINLAFNPKLNVLVGENNSGKTAIVDAIRFLLGTHSFEYQRLDERDFYSNQHGRSRELRIECIFSGFTDQEAGHFLEWLHFNEKKQYELRVWLYAYLRDNRVIYNIRAGVDEDGTFLDGGAKDLLRLTYLKPLRDAEAELSPGYGSRLAQILSSNPLFKDQFDADQKKVPHTLEKYLSKGNSLVRDYFSKETLDQNEEYQIEADTPGGGPIKQSIQEHLNDFFHSEDPQNPEFHISGSELASILRKLGLTLEENRSGLGALNQLFIAAELLLLQGTNHQGLRLALIEELEAHLHPQAQLRVISALQDKQQEFKNQFILTTHSTTLASKIHLDNLILCQDGQAYSLAHCQTGLEKDDYDFLERFLDATKANLFFAKGVLLVEGDAENILIPAIAEILERPLHKYGVSLVNVGSKALLRYAKIFQRLPDGTLPIQVAVITDLDIEQVNPSAGLIKSKKRITTGKVPDAQEEAEKLKAEYDSPDGRVKVFHSTLWTMEYDIALGELVKLINYATYIAQLVKSRSTHQNFKGVNEKEAKNRIRKANEIYAKWEAIPLGQSEIAFKIYKRFKDNKASKAVTAQWLARILLRYKSRVLPILKRDAQLKYIVDAIYHVTKPENGDN</sequence>
<dbReference type="InterPro" id="IPR034139">
    <property type="entry name" value="TOPRIM_OLD"/>
</dbReference>
<evidence type="ECO:0000259" key="3">
    <source>
        <dbReference type="Pfam" id="PF20469"/>
    </source>
</evidence>
<dbReference type="PANTHER" id="PTHR43581">
    <property type="entry name" value="ATP/GTP PHOSPHATASE"/>
    <property type="match status" value="1"/>
</dbReference>
<feature type="domain" description="OLD protein-like TOPRIM" evidence="3">
    <location>
        <begin position="400"/>
        <end position="469"/>
    </location>
</feature>
<organism evidence="4 5">
    <name type="scientific">Maribacter arenosus</name>
    <dbReference type="NCBI Taxonomy" id="1854708"/>
    <lineage>
        <taxon>Bacteria</taxon>
        <taxon>Pseudomonadati</taxon>
        <taxon>Bacteroidota</taxon>
        <taxon>Flavobacteriia</taxon>
        <taxon>Flavobacteriales</taxon>
        <taxon>Flavobacteriaceae</taxon>
        <taxon>Maribacter</taxon>
    </lineage>
</organism>
<keyword evidence="5" id="KW-1185">Reference proteome</keyword>
<feature type="domain" description="Rad50/SbcC-type AAA" evidence="2">
    <location>
        <begin position="31"/>
        <end position="80"/>
    </location>
</feature>
<feature type="domain" description="Endonuclease GajA/Old nuclease/RecF-like AAA" evidence="1">
    <location>
        <begin position="234"/>
        <end position="353"/>
    </location>
</feature>
<dbReference type="InterPro" id="IPR051396">
    <property type="entry name" value="Bact_Antivir_Def_Nuclease"/>
</dbReference>
<name>A0ABR7VIF4_9FLAO</name>
<dbReference type="EMBL" id="JABTCG010000005">
    <property type="protein sequence ID" value="MBD0851927.1"/>
    <property type="molecule type" value="Genomic_DNA"/>
</dbReference>
<evidence type="ECO:0000259" key="2">
    <source>
        <dbReference type="Pfam" id="PF13476"/>
    </source>
</evidence>
<dbReference type="Pfam" id="PF13476">
    <property type="entry name" value="AAA_23"/>
    <property type="match status" value="1"/>
</dbReference>
<dbReference type="SUPFAM" id="SSF52540">
    <property type="entry name" value="P-loop containing nucleoside triphosphate hydrolases"/>
    <property type="match status" value="1"/>
</dbReference>